<accession>A0ABN7K6P6</accession>
<keyword evidence="3" id="KW-1185">Reference proteome</keyword>
<evidence type="ECO:0000313" key="2">
    <source>
        <dbReference type="EMBL" id="CAD7288136.1"/>
    </source>
</evidence>
<evidence type="ECO:0000313" key="3">
    <source>
        <dbReference type="Proteomes" id="UP000789359"/>
    </source>
</evidence>
<gene>
    <name evidence="2" type="ORF">LMG8286_01155</name>
</gene>
<comment type="caution">
    <text evidence="2">The sequence shown here is derived from an EMBL/GenBank/DDBJ whole genome shotgun (WGS) entry which is preliminary data.</text>
</comment>
<sequence>MKNFLFLCLFLGFAAANDCSHPDIQNMLNELNKNYPQQVDKVTLITNTSCTNKELTYAYSLLTNDEVPFHKFTDEMIAEFNAKQRQLMRNFICTDPEVTELRNYVDRIVFRYNLEDGRFFTKIAIDFTECKSGL</sequence>
<evidence type="ECO:0000256" key="1">
    <source>
        <dbReference type="SAM" id="SignalP"/>
    </source>
</evidence>
<name>A0ABN7K6P6_9BACT</name>
<organism evidence="2 3">
    <name type="scientific">Campylobacter suis</name>
    <dbReference type="NCBI Taxonomy" id="2790657"/>
    <lineage>
        <taxon>Bacteria</taxon>
        <taxon>Pseudomonadati</taxon>
        <taxon>Campylobacterota</taxon>
        <taxon>Epsilonproteobacteria</taxon>
        <taxon>Campylobacterales</taxon>
        <taxon>Campylobacteraceae</taxon>
        <taxon>Campylobacter</taxon>
    </lineage>
</organism>
<feature type="signal peptide" evidence="1">
    <location>
        <begin position="1"/>
        <end position="16"/>
    </location>
</feature>
<feature type="chain" id="PRO_5046338917" evidence="1">
    <location>
        <begin position="17"/>
        <end position="134"/>
    </location>
</feature>
<keyword evidence="1" id="KW-0732">Signal</keyword>
<proteinExistence type="predicted"/>
<dbReference type="RefSeq" id="WP_230056914.1">
    <property type="nucleotide sequence ID" value="NZ_CAJHOE010000002.1"/>
</dbReference>
<protein>
    <submittedName>
        <fullName evidence="2">Uncharacterized protein</fullName>
    </submittedName>
</protein>
<reference evidence="2 3" key="1">
    <citation type="submission" date="2020-11" db="EMBL/GenBank/DDBJ databases">
        <authorList>
            <person name="Peeters C."/>
        </authorList>
    </citation>
    <scope>NUCLEOTIDE SEQUENCE [LARGE SCALE GENOMIC DNA]</scope>
    <source>
        <strain evidence="2 3">LMG 8286</strain>
    </source>
</reference>
<dbReference type="Proteomes" id="UP000789359">
    <property type="component" value="Unassembled WGS sequence"/>
</dbReference>
<dbReference type="EMBL" id="CAJHOE010000002">
    <property type="protein sequence ID" value="CAD7288136.1"/>
    <property type="molecule type" value="Genomic_DNA"/>
</dbReference>